<evidence type="ECO:0000256" key="7">
    <source>
        <dbReference type="ARBA" id="ARBA00023002"/>
    </source>
</evidence>
<dbReference type="InterPro" id="IPR004653">
    <property type="entry name" value="DusA"/>
</dbReference>
<dbReference type="GO" id="GO:0050660">
    <property type="term" value="F:flavin adenine dinucleotide binding"/>
    <property type="evidence" value="ECO:0007669"/>
    <property type="project" value="InterPro"/>
</dbReference>
<evidence type="ECO:0000313" key="13">
    <source>
        <dbReference type="Proteomes" id="UP000271849"/>
    </source>
</evidence>
<dbReference type="Pfam" id="PF01207">
    <property type="entry name" value="Dus"/>
    <property type="match status" value="1"/>
</dbReference>
<dbReference type="Proteomes" id="UP000271849">
    <property type="component" value="Chromosome"/>
</dbReference>
<dbReference type="Gene3D" id="3.20.20.70">
    <property type="entry name" value="Aldolase class I"/>
    <property type="match status" value="1"/>
</dbReference>
<comment type="function">
    <text evidence="8">Catalyzes the synthesis of 5,6-dihydrouridine (D), a modified base found in the D-loop of most tRNAs, via the reduction of the C5-C6 double bond in target uridines.</text>
</comment>
<comment type="similarity">
    <text evidence="8">Belongs to the dus family.</text>
</comment>
<dbReference type="OrthoDB" id="9783413at2"/>
<organism evidence="12 13">
    <name type="scientific">Buchnera aphidicola</name>
    <name type="common">Cinara strobi</name>
    <dbReference type="NCBI Taxonomy" id="1921549"/>
    <lineage>
        <taxon>Bacteria</taxon>
        <taxon>Pseudomonadati</taxon>
        <taxon>Pseudomonadota</taxon>
        <taxon>Gammaproteobacteria</taxon>
        <taxon>Enterobacterales</taxon>
        <taxon>Erwiniaceae</taxon>
        <taxon>Buchnera</taxon>
    </lineage>
</organism>
<dbReference type="InterPro" id="IPR035587">
    <property type="entry name" value="DUS-like_FMN-bd"/>
</dbReference>
<evidence type="ECO:0000313" key="12">
    <source>
        <dbReference type="EMBL" id="VAX76859.1"/>
    </source>
</evidence>
<dbReference type="PANTHER" id="PTHR42907">
    <property type="entry name" value="FMN-LINKED OXIDOREDUCTASES SUPERFAMILY PROTEIN"/>
    <property type="match status" value="1"/>
</dbReference>
<feature type="domain" description="DUS-like FMN-binding" evidence="11">
    <location>
        <begin position="11"/>
        <end position="307"/>
    </location>
</feature>
<dbReference type="PANTHER" id="PTHR42907:SF1">
    <property type="entry name" value="FMN-LINKED OXIDOREDUCTASES SUPERFAMILY PROTEIN"/>
    <property type="match status" value="1"/>
</dbReference>
<feature type="binding site" evidence="10">
    <location>
        <begin position="208"/>
        <end position="210"/>
    </location>
    <ligand>
        <name>FMN</name>
        <dbReference type="ChEBI" id="CHEBI:58210"/>
    </ligand>
</feature>
<dbReference type="EMBL" id="LR025085">
    <property type="protein sequence ID" value="VAX76859.1"/>
    <property type="molecule type" value="Genomic_DNA"/>
</dbReference>
<dbReference type="EC" id="1.3.1.-" evidence="8"/>
<evidence type="ECO:0000256" key="1">
    <source>
        <dbReference type="ARBA" id="ARBA00022555"/>
    </source>
</evidence>
<proteinExistence type="inferred from homology"/>
<dbReference type="InterPro" id="IPR013785">
    <property type="entry name" value="Aldolase_TIM"/>
</dbReference>
<evidence type="ECO:0000256" key="3">
    <source>
        <dbReference type="ARBA" id="ARBA00022643"/>
    </source>
</evidence>
<evidence type="ECO:0000256" key="8">
    <source>
        <dbReference type="PIRNR" id="PIRNR006621"/>
    </source>
</evidence>
<accession>A0A3B1E9N1</accession>
<dbReference type="GO" id="GO:0017150">
    <property type="term" value="F:tRNA dihydrouridine synthase activity"/>
    <property type="evidence" value="ECO:0007669"/>
    <property type="project" value="InterPro"/>
</dbReference>
<keyword evidence="6" id="KW-0694">RNA-binding</keyword>
<gene>
    <name evidence="12" type="primary">dusA</name>
    <name evidence="12" type="ORF">BUCINSTRO3249_0369</name>
</gene>
<dbReference type="GO" id="GO:0000049">
    <property type="term" value="F:tRNA binding"/>
    <property type="evidence" value="ECO:0007669"/>
    <property type="project" value="UniProtKB-KW"/>
</dbReference>
<evidence type="ECO:0000256" key="9">
    <source>
        <dbReference type="PIRSR" id="PIRSR006621-1"/>
    </source>
</evidence>
<evidence type="ECO:0000256" key="4">
    <source>
        <dbReference type="ARBA" id="ARBA00022694"/>
    </source>
</evidence>
<keyword evidence="10" id="KW-0547">Nucleotide-binding</keyword>
<dbReference type="Gene3D" id="1.20.120.1460">
    <property type="match status" value="1"/>
</dbReference>
<dbReference type="AlphaFoldDB" id="A0A3B1E9N1"/>
<protein>
    <recommendedName>
        <fullName evidence="8">tRNA-dihydrouridine synthase</fullName>
        <ecNumber evidence="8">1.3.1.-</ecNumber>
    </recommendedName>
</protein>
<dbReference type="InterPro" id="IPR001269">
    <property type="entry name" value="DUS_fam"/>
</dbReference>
<dbReference type="NCBIfam" id="NF008774">
    <property type="entry name" value="PRK11815.1"/>
    <property type="match status" value="1"/>
</dbReference>
<keyword evidence="1" id="KW-0820">tRNA-binding</keyword>
<keyword evidence="7 8" id="KW-0560">Oxidoreductase</keyword>
<feature type="binding site" evidence="10">
    <location>
        <position position="168"/>
    </location>
    <ligand>
        <name>FMN</name>
        <dbReference type="ChEBI" id="CHEBI:58210"/>
    </ligand>
</feature>
<evidence type="ECO:0000256" key="5">
    <source>
        <dbReference type="ARBA" id="ARBA00022857"/>
    </source>
</evidence>
<dbReference type="RefSeq" id="WP_158349224.1">
    <property type="nucleotide sequence ID" value="NZ_LR025085.1"/>
</dbReference>
<dbReference type="CDD" id="cd02801">
    <property type="entry name" value="DUS_like_FMN"/>
    <property type="match status" value="1"/>
</dbReference>
<feature type="binding site" evidence="10">
    <location>
        <begin position="230"/>
        <end position="231"/>
    </location>
    <ligand>
        <name>FMN</name>
        <dbReference type="ChEBI" id="CHEBI:58210"/>
    </ligand>
</feature>
<evidence type="ECO:0000256" key="6">
    <source>
        <dbReference type="ARBA" id="ARBA00022884"/>
    </source>
</evidence>
<dbReference type="PIRSF" id="PIRSF006621">
    <property type="entry name" value="Dus"/>
    <property type="match status" value="1"/>
</dbReference>
<keyword evidence="5" id="KW-0521">NADP</keyword>
<sequence>MKNNYLHIFSVAPMLKYTDIHCLFFYRQLTKKTLLYTEMITTKQILFQKKSFNKKQIKNCNPIAIQLAGNNPLDLSRCAKIAYKNGFNEINLNIGCPSKNAQKGNFGVCLMHTPILVYQLVKSIYLVVPIPISLKIRIGTNEKNNYNFLYKFIKITSKNKYCIKFIIHARSANLKFSSPRKNRTIPPLQYHFVYQIKKDFPNLIIIINGGIKSIKEIKHHLKYVDGVMIGREIYKNPFFLNHIEKEIFLQKKDFLLKKFLKNMSVYITQEVKHGTSIIHIIKHILNIFYKHPQSKKWKIYILNYIKHKTDINYLFTKIYKTLKYDHK</sequence>
<name>A0A3B1E9N1_9GAMM</name>
<evidence type="ECO:0000256" key="2">
    <source>
        <dbReference type="ARBA" id="ARBA00022630"/>
    </source>
</evidence>
<feature type="binding site" evidence="10">
    <location>
        <position position="66"/>
    </location>
    <ligand>
        <name>FMN</name>
        <dbReference type="ChEBI" id="CHEBI:58210"/>
    </ligand>
</feature>
<comment type="cofactor">
    <cofactor evidence="8 10">
        <name>FMN</name>
        <dbReference type="ChEBI" id="CHEBI:58210"/>
    </cofactor>
</comment>
<dbReference type="SUPFAM" id="SSF51395">
    <property type="entry name" value="FMN-linked oxidoreductases"/>
    <property type="match status" value="1"/>
</dbReference>
<dbReference type="STRING" id="1921549.GCA_900128825_00370"/>
<evidence type="ECO:0000256" key="10">
    <source>
        <dbReference type="PIRSR" id="PIRSR006621-2"/>
    </source>
</evidence>
<keyword evidence="4 8" id="KW-0819">tRNA processing</keyword>
<keyword evidence="2 8" id="KW-0285">Flavoprotein</keyword>
<feature type="binding site" evidence="10">
    <location>
        <position position="135"/>
    </location>
    <ligand>
        <name>FMN</name>
        <dbReference type="ChEBI" id="CHEBI:58210"/>
    </ligand>
</feature>
<keyword evidence="3 8" id="KW-0288">FMN</keyword>
<reference evidence="13" key="1">
    <citation type="submission" date="2018-09" db="EMBL/GenBank/DDBJ databases">
        <authorList>
            <person name="Manzano-Marin A."/>
            <person name="Manzano-Marin A."/>
        </authorList>
    </citation>
    <scope>NUCLEOTIDE SEQUENCE [LARGE SCALE GENOMIC DNA]</scope>
    <source>
        <strain evidence="13">BuCistrobi</strain>
    </source>
</reference>
<feature type="active site" description="Proton donor" evidence="9">
    <location>
        <position position="96"/>
    </location>
</feature>
<evidence type="ECO:0000259" key="11">
    <source>
        <dbReference type="Pfam" id="PF01207"/>
    </source>
</evidence>